<evidence type="ECO:0000313" key="1">
    <source>
        <dbReference type="EMBL" id="KAJ1126773.1"/>
    </source>
</evidence>
<protein>
    <submittedName>
        <fullName evidence="1">Uncharacterized protein</fullName>
    </submittedName>
</protein>
<keyword evidence="2" id="KW-1185">Reference proteome</keyword>
<sequence length="73" mass="8090">MRSVRVSYDALASACRPRPIATKWRPRRGELPASVFRNDGQGPCIAEVAHLARSVGRERIEGVPVRVHPAEET</sequence>
<dbReference type="EMBL" id="JANPWB010000011">
    <property type="protein sequence ID" value="KAJ1126773.1"/>
    <property type="molecule type" value="Genomic_DNA"/>
</dbReference>
<dbReference type="Proteomes" id="UP001066276">
    <property type="component" value="Chromosome 7"/>
</dbReference>
<accession>A0AAV7PES4</accession>
<name>A0AAV7PES4_PLEWA</name>
<reference evidence="1" key="1">
    <citation type="journal article" date="2022" name="bioRxiv">
        <title>Sequencing and chromosome-scale assembly of the giantPleurodeles waltlgenome.</title>
        <authorList>
            <person name="Brown T."/>
            <person name="Elewa A."/>
            <person name="Iarovenko S."/>
            <person name="Subramanian E."/>
            <person name="Araus A.J."/>
            <person name="Petzold A."/>
            <person name="Susuki M."/>
            <person name="Suzuki K.-i.T."/>
            <person name="Hayashi T."/>
            <person name="Toyoda A."/>
            <person name="Oliveira C."/>
            <person name="Osipova E."/>
            <person name="Leigh N.D."/>
            <person name="Simon A."/>
            <person name="Yun M.H."/>
        </authorList>
    </citation>
    <scope>NUCLEOTIDE SEQUENCE</scope>
    <source>
        <strain evidence="1">20211129_DDA</strain>
        <tissue evidence="1">Liver</tissue>
    </source>
</reference>
<proteinExistence type="predicted"/>
<evidence type="ECO:0000313" key="2">
    <source>
        <dbReference type="Proteomes" id="UP001066276"/>
    </source>
</evidence>
<comment type="caution">
    <text evidence="1">The sequence shown here is derived from an EMBL/GenBank/DDBJ whole genome shotgun (WGS) entry which is preliminary data.</text>
</comment>
<organism evidence="1 2">
    <name type="scientific">Pleurodeles waltl</name>
    <name type="common">Iberian ribbed newt</name>
    <dbReference type="NCBI Taxonomy" id="8319"/>
    <lineage>
        <taxon>Eukaryota</taxon>
        <taxon>Metazoa</taxon>
        <taxon>Chordata</taxon>
        <taxon>Craniata</taxon>
        <taxon>Vertebrata</taxon>
        <taxon>Euteleostomi</taxon>
        <taxon>Amphibia</taxon>
        <taxon>Batrachia</taxon>
        <taxon>Caudata</taxon>
        <taxon>Salamandroidea</taxon>
        <taxon>Salamandridae</taxon>
        <taxon>Pleurodelinae</taxon>
        <taxon>Pleurodeles</taxon>
    </lineage>
</organism>
<dbReference type="AlphaFoldDB" id="A0AAV7PES4"/>
<gene>
    <name evidence="1" type="ORF">NDU88_005179</name>
</gene>